<sequence length="205" mass="21670">MNLVKLSSRAHRKSTAEPEVPVGFGTDIGATLTQGPALKLQVCSWECPPCPLEMKGVTSVALSLVGPPLVVLLLRPTLGGELPVAAEQPLGLPAEGREVQPADGTRQGARGALVPEGARGAVLLHLRPTAASERPCTSAHRHHAHPGAGRARRRSLMLSGPLRAARALPWGSPGATDRRQAASQRNPCQRVHTIFKTAKHAPVRR</sequence>
<feature type="region of interest" description="Disordered" evidence="1">
    <location>
        <begin position="132"/>
        <end position="152"/>
    </location>
</feature>
<name>A0AAV7RX76_PLEWA</name>
<dbReference type="EMBL" id="JANPWB010000009">
    <property type="protein sequence ID" value="KAJ1155824.1"/>
    <property type="molecule type" value="Genomic_DNA"/>
</dbReference>
<comment type="caution">
    <text evidence="2">The sequence shown here is derived from an EMBL/GenBank/DDBJ whole genome shotgun (WGS) entry which is preliminary data.</text>
</comment>
<feature type="region of interest" description="Disordered" evidence="1">
    <location>
        <begin position="167"/>
        <end position="186"/>
    </location>
</feature>
<reference evidence="2" key="1">
    <citation type="journal article" date="2022" name="bioRxiv">
        <title>Sequencing and chromosome-scale assembly of the giantPleurodeles waltlgenome.</title>
        <authorList>
            <person name="Brown T."/>
            <person name="Elewa A."/>
            <person name="Iarovenko S."/>
            <person name="Subramanian E."/>
            <person name="Araus A.J."/>
            <person name="Petzold A."/>
            <person name="Susuki M."/>
            <person name="Suzuki K.-i.T."/>
            <person name="Hayashi T."/>
            <person name="Toyoda A."/>
            <person name="Oliveira C."/>
            <person name="Osipova E."/>
            <person name="Leigh N.D."/>
            <person name="Simon A."/>
            <person name="Yun M.H."/>
        </authorList>
    </citation>
    <scope>NUCLEOTIDE SEQUENCE</scope>
    <source>
        <strain evidence="2">20211129_DDA</strain>
        <tissue evidence="2">Liver</tissue>
    </source>
</reference>
<keyword evidence="3" id="KW-1185">Reference proteome</keyword>
<gene>
    <name evidence="2" type="ORF">NDU88_008549</name>
</gene>
<evidence type="ECO:0000313" key="2">
    <source>
        <dbReference type="EMBL" id="KAJ1155824.1"/>
    </source>
</evidence>
<proteinExistence type="predicted"/>
<dbReference type="AlphaFoldDB" id="A0AAV7RX76"/>
<evidence type="ECO:0000313" key="3">
    <source>
        <dbReference type="Proteomes" id="UP001066276"/>
    </source>
</evidence>
<accession>A0AAV7RX76</accession>
<protein>
    <submittedName>
        <fullName evidence="2">Uncharacterized protein</fullName>
    </submittedName>
</protein>
<dbReference type="Proteomes" id="UP001066276">
    <property type="component" value="Chromosome 5"/>
</dbReference>
<feature type="compositionally biased region" description="Basic residues" evidence="1">
    <location>
        <begin position="139"/>
        <end position="152"/>
    </location>
</feature>
<evidence type="ECO:0000256" key="1">
    <source>
        <dbReference type="SAM" id="MobiDB-lite"/>
    </source>
</evidence>
<organism evidence="2 3">
    <name type="scientific">Pleurodeles waltl</name>
    <name type="common">Iberian ribbed newt</name>
    <dbReference type="NCBI Taxonomy" id="8319"/>
    <lineage>
        <taxon>Eukaryota</taxon>
        <taxon>Metazoa</taxon>
        <taxon>Chordata</taxon>
        <taxon>Craniata</taxon>
        <taxon>Vertebrata</taxon>
        <taxon>Euteleostomi</taxon>
        <taxon>Amphibia</taxon>
        <taxon>Batrachia</taxon>
        <taxon>Caudata</taxon>
        <taxon>Salamandroidea</taxon>
        <taxon>Salamandridae</taxon>
        <taxon>Pleurodelinae</taxon>
        <taxon>Pleurodeles</taxon>
    </lineage>
</organism>